<dbReference type="InterPro" id="IPR041685">
    <property type="entry name" value="AAA_GajA/Old/RecF-like"/>
</dbReference>
<dbReference type="RefSeq" id="WP_289825260.1">
    <property type="nucleotide sequence ID" value="NZ_JAUEIE010000005.1"/>
</dbReference>
<feature type="domain" description="Endonuclease GajA/Old nuclease/RecF-like AAA" evidence="3">
    <location>
        <begin position="6"/>
        <end position="348"/>
    </location>
</feature>
<gene>
    <name evidence="4" type="ORF">QVN81_06870</name>
</gene>
<evidence type="ECO:0000256" key="1">
    <source>
        <dbReference type="SAM" id="Coils"/>
    </source>
</evidence>
<dbReference type="SUPFAM" id="SSF52540">
    <property type="entry name" value="P-loop containing nucleoside triphosphate hydrolases"/>
    <property type="match status" value="1"/>
</dbReference>
<proteinExistence type="predicted"/>
<keyword evidence="5" id="KW-1185">Reference proteome</keyword>
<name>A0ABT7WXR6_9BACT</name>
<reference evidence="4" key="2">
    <citation type="submission" date="2024-05" db="EMBL/GenBank/DDBJ databases">
        <title>Identification and characterization of horizontal gene transfer across gut microbiota members of farm animals based on homology search.</title>
        <authorList>
            <person name="Schwarzerova J."/>
            <person name="Nykrynova M."/>
            <person name="Jureckova K."/>
            <person name="Cejkova D."/>
            <person name="Rychlik I."/>
        </authorList>
    </citation>
    <scope>NUCLEOTIDE SEQUENCE</scope>
    <source>
        <strain evidence="4">ET37</strain>
    </source>
</reference>
<evidence type="ECO:0000256" key="2">
    <source>
        <dbReference type="SAM" id="MobiDB-lite"/>
    </source>
</evidence>
<evidence type="ECO:0000313" key="4">
    <source>
        <dbReference type="EMBL" id="MDN0022747.1"/>
    </source>
</evidence>
<feature type="coiled-coil region" evidence="1">
    <location>
        <begin position="290"/>
        <end position="352"/>
    </location>
</feature>
<protein>
    <submittedName>
        <fullName evidence="4">AAA family ATPase</fullName>
    </submittedName>
</protein>
<dbReference type="Proteomes" id="UP001167831">
    <property type="component" value="Unassembled WGS sequence"/>
</dbReference>
<dbReference type="EMBL" id="JAUEIE010000005">
    <property type="protein sequence ID" value="MDN0022747.1"/>
    <property type="molecule type" value="Genomic_DNA"/>
</dbReference>
<feature type="compositionally biased region" description="Basic and acidic residues" evidence="2">
    <location>
        <begin position="488"/>
        <end position="501"/>
    </location>
</feature>
<keyword evidence="1" id="KW-0175">Coiled coil</keyword>
<dbReference type="PANTHER" id="PTHR32114:SF2">
    <property type="entry name" value="ABC TRANSPORTER ABCH.3"/>
    <property type="match status" value="1"/>
</dbReference>
<accession>A0ABT7WXR6</accession>
<dbReference type="Pfam" id="PF13175">
    <property type="entry name" value="AAA_15"/>
    <property type="match status" value="1"/>
</dbReference>
<dbReference type="Gene3D" id="1.20.5.340">
    <property type="match status" value="1"/>
</dbReference>
<reference evidence="4" key="1">
    <citation type="submission" date="2023-06" db="EMBL/GenBank/DDBJ databases">
        <authorList>
            <person name="Zeman M."/>
            <person name="Kubasova T."/>
            <person name="Jahodarova E."/>
            <person name="Nykrynova M."/>
            <person name="Rychlik I."/>
        </authorList>
    </citation>
    <scope>NUCLEOTIDE SEQUENCE</scope>
    <source>
        <strain evidence="4">ET37</strain>
    </source>
</reference>
<dbReference type="Gene3D" id="3.40.50.300">
    <property type="entry name" value="P-loop containing nucleotide triphosphate hydrolases"/>
    <property type="match status" value="1"/>
</dbReference>
<feature type="region of interest" description="Disordered" evidence="2">
    <location>
        <begin position="479"/>
        <end position="501"/>
    </location>
</feature>
<dbReference type="Gene3D" id="6.10.250.920">
    <property type="match status" value="1"/>
</dbReference>
<comment type="caution">
    <text evidence="4">The sequence shown here is derived from an EMBL/GenBank/DDBJ whole genome shotgun (WGS) entry which is preliminary data.</text>
</comment>
<dbReference type="PANTHER" id="PTHR32114">
    <property type="entry name" value="ABC TRANSPORTER ABCH.3"/>
    <property type="match status" value="1"/>
</dbReference>
<feature type="coiled-coil region" evidence="1">
    <location>
        <begin position="401"/>
        <end position="442"/>
    </location>
</feature>
<sequence>MKQVTLKSLTLCNFKGEKERTTNFNPDVTTISGGNGLGKSRHFDAFIWLLFGKDSKDRKDYEIKTRVDGKELHNVECSVSGVIDVDGEEINLKRAYIEDWVKPRGQVERVFKGNHTECWWNDTPVNVGEYTKRIEAIIDSSVFKMITNPAFFVNMPWKLQREQLFQLAGTITDAEIASKKPEFALLLDKISGKSLSDFKAEISAKKKRLKDELAQIQPRIDQTHKMMPENEDFNAIEVQIQVIDDEIKDIDKAISDATAAIRKAYEAEQKKQKDVNALKSECQQLLFRAKEEAQNAAFEANAARRELESNIKAKERELAATNRELSASRKEQERLEEDVKKLKSEQDTLRNQWFEENGKVYHGETTCPHCKQELPAAMIEQARDVFTKAQADKCNDITSKGKRIGERIKELEKDIDEVKKDIENANANVTSINGEISKMKADFVALPLVDAAAVVPESIPEWVEKQAKIKEIEATISTEKASSADTSKAQERKSELNKTRDDLNKRLANRDAIKRYEDEIASLEKKGKDLAQQIADVEKQEYTVEQFTKTKIDECESRINGMFKYVSFRLFDFTIDNNPVETCIPLVNGVPYPSANTAGQMNAGLDIINTLCRFYGVCAPIFIDNRESVNDIIETESQIINLVVNKDNFLTIK</sequence>
<organism evidence="4 5">
    <name type="scientific">Leyella lascolaii</name>
    <dbReference type="NCBI Taxonomy" id="1776379"/>
    <lineage>
        <taxon>Bacteria</taxon>
        <taxon>Pseudomonadati</taxon>
        <taxon>Bacteroidota</taxon>
        <taxon>Bacteroidia</taxon>
        <taxon>Bacteroidales</taxon>
        <taxon>Prevotellaceae</taxon>
        <taxon>Leyella</taxon>
    </lineage>
</organism>
<evidence type="ECO:0000259" key="3">
    <source>
        <dbReference type="Pfam" id="PF13175"/>
    </source>
</evidence>
<evidence type="ECO:0000313" key="5">
    <source>
        <dbReference type="Proteomes" id="UP001167831"/>
    </source>
</evidence>
<dbReference type="InterPro" id="IPR027417">
    <property type="entry name" value="P-loop_NTPase"/>
</dbReference>